<evidence type="ECO:0000313" key="9">
    <source>
        <dbReference type="Proteomes" id="UP001301012"/>
    </source>
</evidence>
<dbReference type="InterPro" id="IPR027785">
    <property type="entry name" value="UvrD-like_helicase_C"/>
</dbReference>
<dbReference type="InterPro" id="IPR048228">
    <property type="entry name" value="HelD_bacillota"/>
</dbReference>
<evidence type="ECO:0000259" key="7">
    <source>
        <dbReference type="PROSITE" id="PS51198"/>
    </source>
</evidence>
<dbReference type="InterPro" id="IPR027417">
    <property type="entry name" value="P-loop_NTPase"/>
</dbReference>
<evidence type="ECO:0000256" key="6">
    <source>
        <dbReference type="SAM" id="Coils"/>
    </source>
</evidence>
<accession>A0ABT7EB63</accession>
<gene>
    <name evidence="8" type="primary">helD</name>
    <name evidence="8" type="ORF">QOZ84_11460</name>
</gene>
<feature type="coiled-coil region" evidence="6">
    <location>
        <begin position="12"/>
        <end position="46"/>
    </location>
</feature>
<dbReference type="InterPro" id="IPR014016">
    <property type="entry name" value="UvrD-like_ATP-bd"/>
</dbReference>
<evidence type="ECO:0000256" key="3">
    <source>
        <dbReference type="ARBA" id="ARBA00022806"/>
    </source>
</evidence>
<keyword evidence="3 5" id="KW-0347">Helicase</keyword>
<dbReference type="SUPFAM" id="SSF52540">
    <property type="entry name" value="P-loop containing nucleoside triphosphate hydrolases"/>
    <property type="match status" value="1"/>
</dbReference>
<keyword evidence="1 5" id="KW-0547">Nucleotide-binding</keyword>
<dbReference type="Pfam" id="PF13538">
    <property type="entry name" value="UvrD_C_2"/>
    <property type="match status" value="1"/>
</dbReference>
<evidence type="ECO:0000256" key="1">
    <source>
        <dbReference type="ARBA" id="ARBA00022741"/>
    </source>
</evidence>
<dbReference type="Gene3D" id="3.40.50.300">
    <property type="entry name" value="P-loop containing nucleotide triphosphate hydrolases"/>
    <property type="match status" value="3"/>
</dbReference>
<protein>
    <submittedName>
        <fullName evidence="8">RNA polymerase recycling motor HelD</fullName>
    </submittedName>
</protein>
<evidence type="ECO:0000256" key="4">
    <source>
        <dbReference type="ARBA" id="ARBA00022840"/>
    </source>
</evidence>
<evidence type="ECO:0000256" key="2">
    <source>
        <dbReference type="ARBA" id="ARBA00022801"/>
    </source>
</evidence>
<feature type="binding site" evidence="5">
    <location>
        <begin position="230"/>
        <end position="237"/>
    </location>
    <ligand>
        <name>ATP</name>
        <dbReference type="ChEBI" id="CHEBI:30616"/>
    </ligand>
</feature>
<dbReference type="Proteomes" id="UP001301012">
    <property type="component" value="Unassembled WGS sequence"/>
</dbReference>
<dbReference type="PROSITE" id="PS51198">
    <property type="entry name" value="UVRD_HELICASE_ATP_BIND"/>
    <property type="match status" value="1"/>
</dbReference>
<proteinExistence type="predicted"/>
<keyword evidence="6" id="KW-0175">Coiled coil</keyword>
<dbReference type="NCBIfam" id="NF041464">
    <property type="entry name" value="HelD_BACSU"/>
    <property type="match status" value="1"/>
</dbReference>
<organism evidence="8 9">
    <name type="scientific">Romboutsia sedimentorum</name>
    <dbReference type="NCBI Taxonomy" id="1368474"/>
    <lineage>
        <taxon>Bacteria</taxon>
        <taxon>Bacillati</taxon>
        <taxon>Bacillota</taxon>
        <taxon>Clostridia</taxon>
        <taxon>Peptostreptococcales</taxon>
        <taxon>Peptostreptococcaceae</taxon>
        <taxon>Romboutsia</taxon>
    </lineage>
</organism>
<feature type="domain" description="UvrD-like helicase ATP-binding" evidence="7">
    <location>
        <begin position="209"/>
        <end position="591"/>
    </location>
</feature>
<dbReference type="PANTHER" id="PTHR11070">
    <property type="entry name" value="UVRD / RECB / PCRA DNA HELICASE FAMILY MEMBER"/>
    <property type="match status" value="1"/>
</dbReference>
<sequence>MSLNNYEWDLENEWLQKVLNEAKRQLDEKRDAKDKLKKDAIETQRELWNDLGSVSIENGLDQLSDFVSFMDIMRNQKRSHEFTKKLETKYEKMIVSPYFGRIDFVEDNESSTEKCYIGLSNLIDEDYDFLVYDWRAPISSMFYDYETGQASYECPEGVISGEITSKRQYKINNGKIEYMFDSNLSIDDEILQELLSKNSDDKMKGIVTTIQKEQNQVIRNENYKNLIVQGAAGSGKTSVALHRIAYLLYRHKYTIKPENIIIFSPNNIFNDYISNVLPQLGEDNMYQTTFKDYMHKELSNEFKKETTSEMMEYILNSSEKLAYQHRIKNIKFKTSLEFMNILKQYVNHLETMDRGFEDIIIRGKLIISSKNIQKLFFNDYSNLPVKRRLKKLKSRILFLIEPYKKAWIDEIYQELDESGDFIDKQEMIEKSTLIVNENLKHINFKISQMTEFNLVKIYRNLFKNLNKLSNKINVKYDNNFIYHIKTYTIDNLNARRLYYEDQVALLYLKGALGDIPNTSQIKYVIIDEAQDYTPLQYEIFYQLFKSANMTILGDINQSINPFMNVGNYNNIYNISKNDTCIINLTKSYRSTMEITKFSRNLLTENISDEYVERHGDEPSVIGFYDENSMNKKLIEDIKSYKQKDYKSIGIITKTARETRDVYNLLRANDIDVVSIEKDDDDYTNGVLVIPSYLAKGLEFDVVFIYDASNKNYNSEDERLLLYTCCTRALHVLNIYYFGEITSLLKHNKDI</sequence>
<dbReference type="EMBL" id="JASKYM010000006">
    <property type="protein sequence ID" value="MDK2564168.1"/>
    <property type="molecule type" value="Genomic_DNA"/>
</dbReference>
<reference evidence="8 9" key="1">
    <citation type="submission" date="2023-05" db="EMBL/GenBank/DDBJ databases">
        <title>Rombocin, a short stable natural nisin variant, displays selective antimicrobial activity against Listeria monocytogenes and employs dual mode of action to kill target bacterial strains.</title>
        <authorList>
            <person name="Wambui J."/>
            <person name="Stephan R."/>
            <person name="Kuipers O.P."/>
        </authorList>
    </citation>
    <scope>NUCLEOTIDE SEQUENCE [LARGE SCALE GENOMIC DNA]</scope>
    <source>
        <strain evidence="8 9">RC002</strain>
    </source>
</reference>
<evidence type="ECO:0000256" key="5">
    <source>
        <dbReference type="PROSITE-ProRule" id="PRU00560"/>
    </source>
</evidence>
<keyword evidence="9" id="KW-1185">Reference proteome</keyword>
<keyword evidence="4 5" id="KW-0067">ATP-binding</keyword>
<comment type="caution">
    <text evidence="8">The sequence shown here is derived from an EMBL/GenBank/DDBJ whole genome shotgun (WGS) entry which is preliminary data.</text>
</comment>
<dbReference type="InterPro" id="IPR000212">
    <property type="entry name" value="DNA_helicase_UvrD/REP"/>
</dbReference>
<evidence type="ECO:0000313" key="8">
    <source>
        <dbReference type="EMBL" id="MDK2564168.1"/>
    </source>
</evidence>
<dbReference type="RefSeq" id="WP_284133099.1">
    <property type="nucleotide sequence ID" value="NZ_JASKYM010000006.1"/>
</dbReference>
<keyword evidence="2 5" id="KW-0378">Hydrolase</keyword>
<dbReference type="PANTHER" id="PTHR11070:SF17">
    <property type="entry name" value="DNA HELICASE IV"/>
    <property type="match status" value="1"/>
</dbReference>
<dbReference type="Pfam" id="PF00580">
    <property type="entry name" value="UvrD-helicase"/>
    <property type="match status" value="1"/>
</dbReference>
<name>A0ABT7EB63_9FIRM</name>